<name>A0ABY5PC68_9ACTN</name>
<evidence type="ECO:0000313" key="3">
    <source>
        <dbReference type="EMBL" id="UUY02269.1"/>
    </source>
</evidence>
<evidence type="ECO:0000256" key="2">
    <source>
        <dbReference type="SAM" id="SignalP"/>
    </source>
</evidence>
<evidence type="ECO:0000313" key="4">
    <source>
        <dbReference type="Proteomes" id="UP001058860"/>
    </source>
</evidence>
<keyword evidence="4" id="KW-1185">Reference proteome</keyword>
<gene>
    <name evidence="3" type="ORF">LRS13_16315</name>
</gene>
<keyword evidence="2" id="KW-0732">Signal</keyword>
<organism evidence="3 4">
    <name type="scientific">Svornostia abyssi</name>
    <dbReference type="NCBI Taxonomy" id="2898438"/>
    <lineage>
        <taxon>Bacteria</taxon>
        <taxon>Bacillati</taxon>
        <taxon>Actinomycetota</taxon>
        <taxon>Thermoleophilia</taxon>
        <taxon>Solirubrobacterales</taxon>
        <taxon>Baekduiaceae</taxon>
        <taxon>Svornostia</taxon>
    </lineage>
</organism>
<feature type="region of interest" description="Disordered" evidence="1">
    <location>
        <begin position="134"/>
        <end position="158"/>
    </location>
</feature>
<accession>A0ABY5PC68</accession>
<dbReference type="Proteomes" id="UP001058860">
    <property type="component" value="Chromosome"/>
</dbReference>
<feature type="signal peptide" evidence="2">
    <location>
        <begin position="1"/>
        <end position="25"/>
    </location>
</feature>
<dbReference type="PROSITE" id="PS51257">
    <property type="entry name" value="PROKAR_LIPOPROTEIN"/>
    <property type="match status" value="1"/>
</dbReference>
<reference evidence="4" key="1">
    <citation type="submission" date="2021-11" db="EMBL/GenBank/DDBJ databases">
        <title>Cultivation dependent microbiological survey of springs from the worlds oldest radium mine currently devoted to the extraction of radon-saturated water.</title>
        <authorList>
            <person name="Kapinusova G."/>
            <person name="Smrhova T."/>
            <person name="Strejcek M."/>
            <person name="Suman J."/>
            <person name="Jani K."/>
            <person name="Pajer P."/>
            <person name="Uhlik O."/>
        </authorList>
    </citation>
    <scope>NUCLEOTIDE SEQUENCE [LARGE SCALE GENOMIC DNA]</scope>
    <source>
        <strain evidence="4">J379</strain>
    </source>
</reference>
<dbReference type="EMBL" id="CP088295">
    <property type="protein sequence ID" value="UUY02269.1"/>
    <property type="molecule type" value="Genomic_DNA"/>
</dbReference>
<feature type="chain" id="PRO_5047115503" description="Apolipophorin-III" evidence="2">
    <location>
        <begin position="26"/>
        <end position="158"/>
    </location>
</feature>
<proteinExistence type="predicted"/>
<protein>
    <recommendedName>
        <fullName evidence="5">Apolipophorin-III</fullName>
    </recommendedName>
</protein>
<feature type="compositionally biased region" description="Basic and acidic residues" evidence="1">
    <location>
        <begin position="145"/>
        <end position="158"/>
    </location>
</feature>
<dbReference type="RefSeq" id="WP_353862802.1">
    <property type="nucleotide sequence ID" value="NZ_CP088295.1"/>
</dbReference>
<evidence type="ECO:0000256" key="1">
    <source>
        <dbReference type="SAM" id="MobiDB-lite"/>
    </source>
</evidence>
<sequence length="158" mass="16222">MRVHQARRLTGVAFAAAALAITACGGEDNTEFIDASKKVTADISAIGQDIGETVSTANQQTDAALQTEFTELADRAGKAVTALGDLDAPEDDITKTVDALSTALTKGQKDLENIATAAGASDADGAKAATEALVADSPAISENNTKLKEQTAELEKDE</sequence>
<evidence type="ECO:0008006" key="5">
    <source>
        <dbReference type="Google" id="ProtNLM"/>
    </source>
</evidence>